<dbReference type="InterPro" id="IPR013325">
    <property type="entry name" value="RNA_pol_sigma_r2"/>
</dbReference>
<dbReference type="InterPro" id="IPR013324">
    <property type="entry name" value="RNA_pol_sigma_r3/r4-like"/>
</dbReference>
<dbReference type="Gene3D" id="1.10.10.10">
    <property type="entry name" value="Winged helix-like DNA-binding domain superfamily/Winged helix DNA-binding domain"/>
    <property type="match status" value="1"/>
</dbReference>
<feature type="domain" description="RNA polymerase sigma-70 region 2" evidence="5">
    <location>
        <begin position="12"/>
        <end position="78"/>
    </location>
</feature>
<keyword evidence="2" id="KW-0731">Sigma factor</keyword>
<feature type="domain" description="RNA polymerase sigma-70 region 4" evidence="6">
    <location>
        <begin position="113"/>
        <end position="160"/>
    </location>
</feature>
<dbReference type="RefSeq" id="WP_188388273.1">
    <property type="nucleotide sequence ID" value="NZ_BMFK01000001.1"/>
</dbReference>
<dbReference type="Pfam" id="PF04542">
    <property type="entry name" value="Sigma70_r2"/>
    <property type="match status" value="1"/>
</dbReference>
<protein>
    <submittedName>
        <fullName evidence="7">DNA-directed RNA polymerase sigma-70 factor</fullName>
    </submittedName>
</protein>
<evidence type="ECO:0000256" key="1">
    <source>
        <dbReference type="ARBA" id="ARBA00023015"/>
    </source>
</evidence>
<dbReference type="GO" id="GO:0003677">
    <property type="term" value="F:DNA binding"/>
    <property type="evidence" value="ECO:0007669"/>
    <property type="project" value="UniProtKB-KW"/>
</dbReference>
<evidence type="ECO:0000313" key="7">
    <source>
        <dbReference type="EMBL" id="GGE70580.1"/>
    </source>
</evidence>
<dbReference type="CDD" id="cd06171">
    <property type="entry name" value="Sigma70_r4"/>
    <property type="match status" value="1"/>
</dbReference>
<dbReference type="AlphaFoldDB" id="A0A917ERI1"/>
<dbReference type="NCBIfam" id="TIGR02937">
    <property type="entry name" value="sigma70-ECF"/>
    <property type="match status" value="1"/>
</dbReference>
<dbReference type="GO" id="GO:0006352">
    <property type="term" value="P:DNA-templated transcription initiation"/>
    <property type="evidence" value="ECO:0007669"/>
    <property type="project" value="InterPro"/>
</dbReference>
<reference evidence="7" key="2">
    <citation type="submission" date="2020-09" db="EMBL/GenBank/DDBJ databases">
        <authorList>
            <person name="Sun Q."/>
            <person name="Zhou Y."/>
        </authorList>
    </citation>
    <scope>NUCLEOTIDE SEQUENCE</scope>
    <source>
        <strain evidence="7">CGMCC 1.12698</strain>
    </source>
</reference>
<organism evidence="7 8">
    <name type="scientific">Priestia taiwanensis</name>
    <dbReference type="NCBI Taxonomy" id="1347902"/>
    <lineage>
        <taxon>Bacteria</taxon>
        <taxon>Bacillati</taxon>
        <taxon>Bacillota</taxon>
        <taxon>Bacilli</taxon>
        <taxon>Bacillales</taxon>
        <taxon>Bacillaceae</taxon>
        <taxon>Priestia</taxon>
    </lineage>
</organism>
<name>A0A917ERI1_9BACI</name>
<keyword evidence="7" id="KW-0240">DNA-directed RNA polymerase</keyword>
<keyword evidence="1" id="KW-0805">Transcription regulation</keyword>
<reference evidence="7" key="1">
    <citation type="journal article" date="2014" name="Int. J. Syst. Evol. Microbiol.">
        <title>Complete genome sequence of Corynebacterium casei LMG S-19264T (=DSM 44701T), isolated from a smear-ripened cheese.</title>
        <authorList>
            <consortium name="US DOE Joint Genome Institute (JGI-PGF)"/>
            <person name="Walter F."/>
            <person name="Albersmeier A."/>
            <person name="Kalinowski J."/>
            <person name="Ruckert C."/>
        </authorList>
    </citation>
    <scope>NUCLEOTIDE SEQUENCE</scope>
    <source>
        <strain evidence="7">CGMCC 1.12698</strain>
    </source>
</reference>
<keyword evidence="8" id="KW-1185">Reference proteome</keyword>
<dbReference type="GO" id="GO:0016987">
    <property type="term" value="F:sigma factor activity"/>
    <property type="evidence" value="ECO:0007669"/>
    <property type="project" value="UniProtKB-KW"/>
</dbReference>
<comment type="caution">
    <text evidence="7">The sequence shown here is derived from an EMBL/GenBank/DDBJ whole genome shotgun (WGS) entry which is preliminary data.</text>
</comment>
<evidence type="ECO:0000256" key="3">
    <source>
        <dbReference type="ARBA" id="ARBA00023125"/>
    </source>
</evidence>
<dbReference type="Gene3D" id="1.10.1740.10">
    <property type="match status" value="1"/>
</dbReference>
<evidence type="ECO:0000256" key="2">
    <source>
        <dbReference type="ARBA" id="ARBA00023082"/>
    </source>
</evidence>
<dbReference type="InterPro" id="IPR036388">
    <property type="entry name" value="WH-like_DNA-bd_sf"/>
</dbReference>
<dbReference type="GO" id="GO:0000428">
    <property type="term" value="C:DNA-directed RNA polymerase complex"/>
    <property type="evidence" value="ECO:0007669"/>
    <property type="project" value="UniProtKB-KW"/>
</dbReference>
<dbReference type="EMBL" id="BMFK01000001">
    <property type="protein sequence ID" value="GGE70580.1"/>
    <property type="molecule type" value="Genomic_DNA"/>
</dbReference>
<dbReference type="InterPro" id="IPR014284">
    <property type="entry name" value="RNA_pol_sigma-70_dom"/>
</dbReference>
<dbReference type="InterPro" id="IPR007627">
    <property type="entry name" value="RNA_pol_sigma70_r2"/>
</dbReference>
<dbReference type="InterPro" id="IPR007630">
    <property type="entry name" value="RNA_pol_sigma70_r4"/>
</dbReference>
<evidence type="ECO:0000256" key="4">
    <source>
        <dbReference type="ARBA" id="ARBA00023163"/>
    </source>
</evidence>
<evidence type="ECO:0000259" key="5">
    <source>
        <dbReference type="Pfam" id="PF04542"/>
    </source>
</evidence>
<dbReference type="PANTHER" id="PTHR30385">
    <property type="entry name" value="SIGMA FACTOR F FLAGELLAR"/>
    <property type="match status" value="1"/>
</dbReference>
<dbReference type="SUPFAM" id="SSF88946">
    <property type="entry name" value="Sigma2 domain of RNA polymerase sigma factors"/>
    <property type="match status" value="1"/>
</dbReference>
<keyword evidence="4" id="KW-0804">Transcription</keyword>
<dbReference type="Proteomes" id="UP000605259">
    <property type="component" value="Unassembled WGS sequence"/>
</dbReference>
<proteinExistence type="predicted"/>
<evidence type="ECO:0000313" key="8">
    <source>
        <dbReference type="Proteomes" id="UP000605259"/>
    </source>
</evidence>
<accession>A0A917ERI1</accession>
<keyword evidence="3" id="KW-0238">DNA-binding</keyword>
<evidence type="ECO:0000259" key="6">
    <source>
        <dbReference type="Pfam" id="PF04545"/>
    </source>
</evidence>
<dbReference type="SUPFAM" id="SSF88659">
    <property type="entry name" value="Sigma3 and sigma4 domains of RNA polymerase sigma factors"/>
    <property type="match status" value="1"/>
</dbReference>
<sequence length="165" mass="19679">MNEKPATFDETVNLYQGFIKNQIKRLKIDPRKFDEFYQVGMIGLWNAYRNYNPNKGTFTTCVFVHVRGSLLTALRDEHKYNKAHHFYDTTMCDFFQGKSDIVLQKEIIEGYCQRLSPTQQKVIISKFVHNKSFEEIATEEGVPLTKVRSWYRYALEKLRHQEKRR</sequence>
<dbReference type="Pfam" id="PF04545">
    <property type="entry name" value="Sigma70_r4"/>
    <property type="match status" value="1"/>
</dbReference>
<gene>
    <name evidence="7" type="ORF">GCM10007140_20610</name>
</gene>